<evidence type="ECO:0000313" key="3">
    <source>
        <dbReference type="EMBL" id="KAG8180691.1"/>
    </source>
</evidence>
<comment type="caution">
    <text evidence="3">The sequence shown here is derived from an EMBL/GenBank/DDBJ whole genome shotgun (WGS) entry which is preliminary data.</text>
</comment>
<dbReference type="PANTHER" id="PTHR21340:SF0">
    <property type="entry name" value="BIS(5'-NUCLEOSYL)-TETRAPHOSPHATASE [ASYMMETRICAL]"/>
    <property type="match status" value="1"/>
</dbReference>
<dbReference type="PANTHER" id="PTHR21340">
    <property type="entry name" value="DIADENOSINE 5,5-P1,P4-TETRAPHOSPHATE PYROPHOSPHOHYDROLASE MUTT"/>
    <property type="match status" value="1"/>
</dbReference>
<name>A0AAV6UBQ4_9ARAC</name>
<dbReference type="EMBL" id="JAFNEN010000555">
    <property type="protein sequence ID" value="KAG8180691.1"/>
    <property type="molecule type" value="Genomic_DNA"/>
</dbReference>
<dbReference type="InterPro" id="IPR051325">
    <property type="entry name" value="Nudix_hydrolase_domain"/>
</dbReference>
<dbReference type="Gene3D" id="3.90.79.10">
    <property type="entry name" value="Nucleoside Triphosphate Pyrophosphohydrolase"/>
    <property type="match status" value="1"/>
</dbReference>
<dbReference type="SUPFAM" id="SSF55811">
    <property type="entry name" value="Nudix"/>
    <property type="match status" value="1"/>
</dbReference>
<organism evidence="3 4">
    <name type="scientific">Oedothorax gibbosus</name>
    <dbReference type="NCBI Taxonomy" id="931172"/>
    <lineage>
        <taxon>Eukaryota</taxon>
        <taxon>Metazoa</taxon>
        <taxon>Ecdysozoa</taxon>
        <taxon>Arthropoda</taxon>
        <taxon>Chelicerata</taxon>
        <taxon>Arachnida</taxon>
        <taxon>Araneae</taxon>
        <taxon>Araneomorphae</taxon>
        <taxon>Entelegynae</taxon>
        <taxon>Araneoidea</taxon>
        <taxon>Linyphiidae</taxon>
        <taxon>Erigoninae</taxon>
        <taxon>Oedothorax</taxon>
    </lineage>
</organism>
<dbReference type="Proteomes" id="UP000827092">
    <property type="component" value="Unassembled WGS sequence"/>
</dbReference>
<dbReference type="InterPro" id="IPR020084">
    <property type="entry name" value="NUDIX_hydrolase_CS"/>
</dbReference>
<keyword evidence="4" id="KW-1185">Reference proteome</keyword>
<protein>
    <recommendedName>
        <fullName evidence="2">Nudix hydrolase domain-containing protein</fullName>
    </recommendedName>
</protein>
<sequence length="309" mass="35521">MVVIPFTVPGQKLLIDMNDMMIIDNFRLSAGAVLINEEQQTVCLIRDNTSGEYLLPKGGKKTFETLSNAAQREVFEETGYENEVASEHLLGIQFRPNISGKPGEHKVVYWYYSKLTSNVFHDGTQDEGEDFNSEWLLVEDAIDKLNFEEDKILVRRGFQTLLGTPLASHEADLQRWNSENQCIRMLTRPSTSIERGFLVTDVGRNKIILIRDCDTDSWKLPSESCIDSNMNLCGKPKDECAPFLFELKLDDEDVTVKQWYHLEVSYYDRIRERSVIAKDMLLIDKDDALKKLKNNLHEMNIVVSAFKKL</sequence>
<feature type="domain" description="Nudix hydrolase" evidence="2">
    <location>
        <begin position="25"/>
        <end position="158"/>
    </location>
</feature>
<evidence type="ECO:0000256" key="1">
    <source>
        <dbReference type="ARBA" id="ARBA00022801"/>
    </source>
</evidence>
<dbReference type="GO" id="GO:0006754">
    <property type="term" value="P:ATP biosynthetic process"/>
    <property type="evidence" value="ECO:0007669"/>
    <property type="project" value="TreeGrafter"/>
</dbReference>
<proteinExistence type="predicted"/>
<dbReference type="GO" id="GO:0004081">
    <property type="term" value="F:bis(5'-nucleosyl)-tetraphosphatase (asymmetrical) activity"/>
    <property type="evidence" value="ECO:0007669"/>
    <property type="project" value="TreeGrafter"/>
</dbReference>
<dbReference type="InterPro" id="IPR000086">
    <property type="entry name" value="NUDIX_hydrolase_dom"/>
</dbReference>
<evidence type="ECO:0000259" key="2">
    <source>
        <dbReference type="PROSITE" id="PS51462"/>
    </source>
</evidence>
<accession>A0AAV6UBQ4</accession>
<reference evidence="3 4" key="1">
    <citation type="journal article" date="2022" name="Nat. Ecol. Evol.">
        <title>A masculinizing supergene underlies an exaggerated male reproductive morph in a spider.</title>
        <authorList>
            <person name="Hendrickx F."/>
            <person name="De Corte Z."/>
            <person name="Sonet G."/>
            <person name="Van Belleghem S.M."/>
            <person name="Kostlbacher S."/>
            <person name="Vangestel C."/>
        </authorList>
    </citation>
    <scope>NUCLEOTIDE SEQUENCE [LARGE SCALE GENOMIC DNA]</scope>
    <source>
        <strain evidence="3">W744_W776</strain>
    </source>
</reference>
<dbReference type="InterPro" id="IPR015797">
    <property type="entry name" value="NUDIX_hydrolase-like_dom_sf"/>
</dbReference>
<dbReference type="GO" id="GO:0006167">
    <property type="term" value="P:AMP biosynthetic process"/>
    <property type="evidence" value="ECO:0007669"/>
    <property type="project" value="TreeGrafter"/>
</dbReference>
<dbReference type="PROSITE" id="PS00893">
    <property type="entry name" value="NUDIX_BOX"/>
    <property type="match status" value="1"/>
</dbReference>
<dbReference type="AlphaFoldDB" id="A0AAV6UBQ4"/>
<gene>
    <name evidence="3" type="ORF">JTE90_006249</name>
</gene>
<dbReference type="Pfam" id="PF00293">
    <property type="entry name" value="NUDIX"/>
    <property type="match status" value="1"/>
</dbReference>
<keyword evidence="1" id="KW-0378">Hydrolase</keyword>
<evidence type="ECO:0000313" key="4">
    <source>
        <dbReference type="Proteomes" id="UP000827092"/>
    </source>
</evidence>
<dbReference type="PROSITE" id="PS51462">
    <property type="entry name" value="NUDIX"/>
    <property type="match status" value="1"/>
</dbReference>